<dbReference type="EMBL" id="CAJOBQ010011885">
    <property type="protein sequence ID" value="CAF4711481.1"/>
    <property type="molecule type" value="Genomic_DNA"/>
</dbReference>
<organism evidence="1 2">
    <name type="scientific">Rotaria socialis</name>
    <dbReference type="NCBI Taxonomy" id="392032"/>
    <lineage>
        <taxon>Eukaryota</taxon>
        <taxon>Metazoa</taxon>
        <taxon>Spiralia</taxon>
        <taxon>Gnathifera</taxon>
        <taxon>Rotifera</taxon>
        <taxon>Eurotatoria</taxon>
        <taxon>Bdelloidea</taxon>
        <taxon>Philodinida</taxon>
        <taxon>Philodinidae</taxon>
        <taxon>Rotaria</taxon>
    </lineage>
</organism>
<feature type="non-terminal residue" evidence="1">
    <location>
        <position position="1"/>
    </location>
</feature>
<protein>
    <submittedName>
        <fullName evidence="1">Uncharacterized protein</fullName>
    </submittedName>
</protein>
<gene>
    <name evidence="1" type="ORF">TSG867_LOCUS33744</name>
</gene>
<dbReference type="AlphaFoldDB" id="A0A821J2W6"/>
<name>A0A821J2W6_9BILA</name>
<reference evidence="1" key="1">
    <citation type="submission" date="2021-02" db="EMBL/GenBank/DDBJ databases">
        <authorList>
            <person name="Nowell W R."/>
        </authorList>
    </citation>
    <scope>NUCLEOTIDE SEQUENCE</scope>
</reference>
<sequence>GISGVRGRFNGGLADLLTVELDVGSSSGGV</sequence>
<accession>A0A821J2W6</accession>
<evidence type="ECO:0000313" key="2">
    <source>
        <dbReference type="Proteomes" id="UP000663862"/>
    </source>
</evidence>
<comment type="caution">
    <text evidence="1">The sequence shown here is derived from an EMBL/GenBank/DDBJ whole genome shotgun (WGS) entry which is preliminary data.</text>
</comment>
<proteinExistence type="predicted"/>
<evidence type="ECO:0000313" key="1">
    <source>
        <dbReference type="EMBL" id="CAF4711481.1"/>
    </source>
</evidence>
<dbReference type="Proteomes" id="UP000663862">
    <property type="component" value="Unassembled WGS sequence"/>
</dbReference>